<keyword evidence="2" id="KW-0472">Membrane</keyword>
<gene>
    <name evidence="3" type="ORF">P872_16230</name>
</gene>
<dbReference type="AlphaFoldDB" id="U5C3B3"/>
<sequence length="471" mass="53311">MLFDFQVNKRMEEKRKTIGLRNKILNILIFFKDRFDLHEGKEDEIDTIEYIKKNVEFKGANLWILIFAIIVASVGLNVNSTAVIIGAMLISPLMGPIMGIGLAAGINDFDLLKKSLKNLGIAIMISILTSTVYFSFTPLADAQSELLARTEPSIWDVLIALFGGLAGIVAGSRKEKSNAIPGVAIATALMPPLCTAGYGLATGNFYYFFGAFYLFFINSVFISLSTYLIVRFMKFPKKEFMDRKRERTVRNYITIFTILTIVPSVYLAYNIVTRTLWEKNAKQFIKTELDFPRAQIIASTLIFDADSSGIEISVIGDRIEEEQIQLLQKKLIAFNLPKTHLKIKQSGDNGTDMNILRSDILKDLYERNEVLIQNKDQKIALLEREIAEYDQSTKQVMDIAKEAQINHRNLETFTINRAVIANLKDEKQDTLLLAFAKFKSKPNKDETKRLTDWLKIRTKADTIAVIIETGS</sequence>
<reference evidence="3 4" key="1">
    <citation type="journal article" date="2013" name="Genome Announc.">
        <title>Draft Genome Sequence of the Psychrophilic and Alkaliphilic Rhodonellum psychrophilum Strain GCM71T.</title>
        <authorList>
            <person name="Hauptmann A.L."/>
            <person name="Glaring M.A."/>
            <person name="Hallin P.F."/>
            <person name="Prieme A."/>
            <person name="Stougaard P."/>
        </authorList>
    </citation>
    <scope>NUCLEOTIDE SEQUENCE [LARGE SCALE GENOMIC DNA]</scope>
    <source>
        <strain evidence="3 4">GCM71</strain>
    </source>
</reference>
<proteinExistence type="predicted"/>
<feature type="transmembrane region" description="Helical" evidence="2">
    <location>
        <begin position="154"/>
        <end position="172"/>
    </location>
</feature>
<protein>
    <submittedName>
        <fullName evidence="3">Membrane protein</fullName>
    </submittedName>
</protein>
<feature type="transmembrane region" description="Helical" evidence="2">
    <location>
        <begin position="116"/>
        <end position="134"/>
    </location>
</feature>
<evidence type="ECO:0000313" key="4">
    <source>
        <dbReference type="Proteomes" id="UP000016843"/>
    </source>
</evidence>
<dbReference type="InterPro" id="IPR005240">
    <property type="entry name" value="DUF389"/>
</dbReference>
<evidence type="ECO:0000256" key="1">
    <source>
        <dbReference type="SAM" id="Coils"/>
    </source>
</evidence>
<feature type="transmembrane region" description="Helical" evidence="2">
    <location>
        <begin position="84"/>
        <end position="104"/>
    </location>
</feature>
<keyword evidence="4" id="KW-1185">Reference proteome</keyword>
<comment type="caution">
    <text evidence="3">The sequence shown here is derived from an EMBL/GenBank/DDBJ whole genome shotgun (WGS) entry which is preliminary data.</text>
</comment>
<feature type="coiled-coil region" evidence="1">
    <location>
        <begin position="365"/>
        <end position="392"/>
    </location>
</feature>
<dbReference type="Pfam" id="PF04087">
    <property type="entry name" value="DUF389"/>
    <property type="match status" value="1"/>
</dbReference>
<keyword evidence="2" id="KW-1133">Transmembrane helix</keyword>
<accession>U5C3B3</accession>
<organism evidence="3 4">
    <name type="scientific">Rhodonellum psychrophilum GCM71 = DSM 17998</name>
    <dbReference type="NCBI Taxonomy" id="1123057"/>
    <lineage>
        <taxon>Bacteria</taxon>
        <taxon>Pseudomonadati</taxon>
        <taxon>Bacteroidota</taxon>
        <taxon>Cytophagia</taxon>
        <taxon>Cytophagales</taxon>
        <taxon>Cytophagaceae</taxon>
        <taxon>Rhodonellum</taxon>
    </lineage>
</organism>
<dbReference type="PANTHER" id="PTHR20992:SF9">
    <property type="entry name" value="AT15442P-RELATED"/>
    <property type="match status" value="1"/>
</dbReference>
<name>U5C3B3_9BACT</name>
<evidence type="ECO:0000256" key="2">
    <source>
        <dbReference type="SAM" id="Phobius"/>
    </source>
</evidence>
<feature type="transmembrane region" description="Helical" evidence="2">
    <location>
        <begin position="60"/>
        <end position="78"/>
    </location>
</feature>
<keyword evidence="2" id="KW-0812">Transmembrane</keyword>
<dbReference type="Proteomes" id="UP000016843">
    <property type="component" value="Unassembled WGS sequence"/>
</dbReference>
<feature type="transmembrane region" description="Helical" evidence="2">
    <location>
        <begin position="179"/>
        <end position="200"/>
    </location>
</feature>
<evidence type="ECO:0000313" key="3">
    <source>
        <dbReference type="EMBL" id="ERM83391.1"/>
    </source>
</evidence>
<dbReference type="eggNOG" id="COG1808">
    <property type="taxonomic scope" value="Bacteria"/>
</dbReference>
<keyword evidence="1" id="KW-0175">Coiled coil</keyword>
<feature type="transmembrane region" description="Helical" evidence="2">
    <location>
        <begin position="251"/>
        <end position="269"/>
    </location>
</feature>
<feature type="transmembrane region" description="Helical" evidence="2">
    <location>
        <begin position="206"/>
        <end position="230"/>
    </location>
</feature>
<dbReference type="NCBIfam" id="TIGR00341">
    <property type="entry name" value="TIGR00341 family protein"/>
    <property type="match status" value="1"/>
</dbReference>
<dbReference type="PANTHER" id="PTHR20992">
    <property type="entry name" value="AT15442P-RELATED"/>
    <property type="match status" value="1"/>
</dbReference>
<dbReference type="EMBL" id="AWXR01000014">
    <property type="protein sequence ID" value="ERM83391.1"/>
    <property type="molecule type" value="Genomic_DNA"/>
</dbReference>
<dbReference type="PATRIC" id="fig|1123057.7.peg.1727"/>